<evidence type="ECO:0000313" key="4">
    <source>
        <dbReference type="EMBL" id="HIZ57485.1"/>
    </source>
</evidence>
<proteinExistence type="predicted"/>
<dbReference type="GO" id="GO:0016994">
    <property type="term" value="F:precorrin-6A reductase activity"/>
    <property type="evidence" value="ECO:0007669"/>
    <property type="project" value="UniProtKB-EC"/>
</dbReference>
<keyword evidence="3 4" id="KW-0560">Oxidoreductase</keyword>
<comment type="caution">
    <text evidence="4">The sequence shown here is derived from an EMBL/GenBank/DDBJ whole genome shotgun (WGS) entry which is preliminary data.</text>
</comment>
<sequence>MIVVFSGTTEGRRLSSRLAAEGAAVTVCVATGYGAAEQGAAPGLTVHTGRMEAEEMAALLAGAALCVDATHPYARQASENIRAACRQAGVPCLRLLRPASPLPPGALAAPDAPAAARLLEGTEGGILLATGTKELPAFAGLGGARLYPRVLPTHEALDACAAAGIPARNIIAMQGPFTQALNEALLHQYGARWFVTKDGGAPGGFAEKAAAARAAGAQLVVIRRPEVKVDGVSYEQALEACRKAVQRCRTDPGSP</sequence>
<comment type="pathway">
    <text evidence="1">Cofactor biosynthesis; adenosylcobalamin biosynthesis.</text>
</comment>
<dbReference type="AlphaFoldDB" id="A0A9D2FEC5"/>
<dbReference type="EMBL" id="DXBJ01000020">
    <property type="protein sequence ID" value="HIZ57485.1"/>
    <property type="molecule type" value="Genomic_DNA"/>
</dbReference>
<evidence type="ECO:0000256" key="2">
    <source>
        <dbReference type="ARBA" id="ARBA00022573"/>
    </source>
</evidence>
<reference evidence="4" key="2">
    <citation type="submission" date="2021-04" db="EMBL/GenBank/DDBJ databases">
        <authorList>
            <person name="Gilroy R."/>
        </authorList>
    </citation>
    <scope>NUCLEOTIDE SEQUENCE</scope>
    <source>
        <strain evidence="4">ChiBcec16-3735</strain>
    </source>
</reference>
<dbReference type="GO" id="GO:0009236">
    <property type="term" value="P:cobalamin biosynthetic process"/>
    <property type="evidence" value="ECO:0007669"/>
    <property type="project" value="UniProtKB-KW"/>
</dbReference>
<dbReference type="Pfam" id="PF02571">
    <property type="entry name" value="CbiJ"/>
    <property type="match status" value="1"/>
</dbReference>
<accession>A0A9D2FEC5</accession>
<evidence type="ECO:0000256" key="3">
    <source>
        <dbReference type="ARBA" id="ARBA00023002"/>
    </source>
</evidence>
<dbReference type="PROSITE" id="PS51014">
    <property type="entry name" value="COBK_CBIJ"/>
    <property type="match status" value="1"/>
</dbReference>
<dbReference type="PANTHER" id="PTHR36925:SF1">
    <property type="entry name" value="COBALT-PRECORRIN-6A REDUCTASE"/>
    <property type="match status" value="1"/>
</dbReference>
<evidence type="ECO:0000313" key="5">
    <source>
        <dbReference type="Proteomes" id="UP000824065"/>
    </source>
</evidence>
<reference evidence="4" key="1">
    <citation type="journal article" date="2021" name="PeerJ">
        <title>Extensive microbial diversity within the chicken gut microbiome revealed by metagenomics and culture.</title>
        <authorList>
            <person name="Gilroy R."/>
            <person name="Ravi A."/>
            <person name="Getino M."/>
            <person name="Pursley I."/>
            <person name="Horton D.L."/>
            <person name="Alikhan N.F."/>
            <person name="Baker D."/>
            <person name="Gharbi K."/>
            <person name="Hall N."/>
            <person name="Watson M."/>
            <person name="Adriaenssens E.M."/>
            <person name="Foster-Nyarko E."/>
            <person name="Jarju S."/>
            <person name="Secka A."/>
            <person name="Antonio M."/>
            <person name="Oren A."/>
            <person name="Chaudhuri R.R."/>
            <person name="La Ragione R."/>
            <person name="Hildebrand F."/>
            <person name="Pallen M.J."/>
        </authorList>
    </citation>
    <scope>NUCLEOTIDE SEQUENCE</scope>
    <source>
        <strain evidence="4">ChiBcec16-3735</strain>
    </source>
</reference>
<name>A0A9D2FEC5_9FIRM</name>
<dbReference type="Proteomes" id="UP000824065">
    <property type="component" value="Unassembled WGS sequence"/>
</dbReference>
<keyword evidence="2" id="KW-0169">Cobalamin biosynthesis</keyword>
<dbReference type="EC" id="1.3.1.54" evidence="4"/>
<dbReference type="InterPro" id="IPR003723">
    <property type="entry name" value="Precorrin-6x_reduct"/>
</dbReference>
<gene>
    <name evidence="4" type="primary">cobK</name>
    <name evidence="4" type="ORF">H9725_02705</name>
</gene>
<evidence type="ECO:0000256" key="1">
    <source>
        <dbReference type="ARBA" id="ARBA00004953"/>
    </source>
</evidence>
<dbReference type="PANTHER" id="PTHR36925">
    <property type="entry name" value="COBALT-PRECORRIN-6A REDUCTASE"/>
    <property type="match status" value="1"/>
</dbReference>
<dbReference type="NCBIfam" id="TIGR00715">
    <property type="entry name" value="precor6x_red"/>
    <property type="match status" value="1"/>
</dbReference>
<organism evidence="4 5">
    <name type="scientific">Candidatus Faecalibacterium gallistercoris</name>
    <dbReference type="NCBI Taxonomy" id="2838579"/>
    <lineage>
        <taxon>Bacteria</taxon>
        <taxon>Bacillati</taxon>
        <taxon>Bacillota</taxon>
        <taxon>Clostridia</taxon>
        <taxon>Eubacteriales</taxon>
        <taxon>Oscillospiraceae</taxon>
        <taxon>Faecalibacterium</taxon>
    </lineage>
</organism>
<protein>
    <submittedName>
        <fullName evidence="4">Precorrin-6A reductase</fullName>
        <ecNumber evidence="4">1.3.1.54</ecNumber>
    </submittedName>
</protein>